<keyword evidence="10 12" id="KW-0443">Lipid metabolism</keyword>
<evidence type="ECO:0000256" key="6">
    <source>
        <dbReference type="ARBA" id="ARBA00022556"/>
    </source>
</evidence>
<dbReference type="GO" id="GO:0046872">
    <property type="term" value="F:metal ion binding"/>
    <property type="evidence" value="ECO:0007669"/>
    <property type="project" value="UniProtKB-KW"/>
</dbReference>
<protein>
    <recommendedName>
        <fullName evidence="4 12">UDP-3-O-acyl-N-acetylglucosamine deacetylase</fullName>
        <shortName evidence="12">UDP-3-O-acyl-GlcNAc deacetylase</shortName>
        <ecNumber evidence="4 12">3.5.1.108</ecNumber>
    </recommendedName>
    <alternativeName>
        <fullName evidence="12">UDP-3-O-[R-3-hydroxymyristoyl]-N-acetylglucosamine deacetylase</fullName>
    </alternativeName>
</protein>
<keyword evidence="6 12" id="KW-0441">Lipid A biosynthesis</keyword>
<dbReference type="Pfam" id="PF03331">
    <property type="entry name" value="LpxC"/>
    <property type="match status" value="1"/>
</dbReference>
<evidence type="ECO:0000256" key="2">
    <source>
        <dbReference type="ARBA" id="ARBA00002923"/>
    </source>
</evidence>
<evidence type="ECO:0000256" key="9">
    <source>
        <dbReference type="ARBA" id="ARBA00022833"/>
    </source>
</evidence>
<dbReference type="GO" id="GO:0016020">
    <property type="term" value="C:membrane"/>
    <property type="evidence" value="ECO:0007669"/>
    <property type="project" value="GOC"/>
</dbReference>
<dbReference type="EC" id="3.5.1.108" evidence="4 12"/>
<feature type="active site" description="Proton donor" evidence="12">
    <location>
        <position position="261"/>
    </location>
</feature>
<dbReference type="Gene3D" id="3.30.230.20">
    <property type="entry name" value="lpxc deacetylase, domain 1"/>
    <property type="match status" value="1"/>
</dbReference>
<dbReference type="PANTHER" id="PTHR33694">
    <property type="entry name" value="UDP-3-O-ACYL-N-ACETYLGLUCOSAMINE DEACETYLASE 1, MITOCHONDRIAL-RELATED"/>
    <property type="match status" value="1"/>
</dbReference>
<name>A0A7J0BHY2_9BACT</name>
<dbReference type="InterPro" id="IPR011334">
    <property type="entry name" value="UDP-acyl_GlcNac_deAcase_C"/>
</dbReference>
<evidence type="ECO:0000256" key="10">
    <source>
        <dbReference type="ARBA" id="ARBA00023098"/>
    </source>
</evidence>
<comment type="pathway">
    <text evidence="3 12">Glycolipid biosynthesis; lipid IV(A) biosynthesis; lipid IV(A) from (3R)-3-hydroxytetradecanoyl-[acyl-carrier-protein] and UDP-N-acetyl-alpha-D-glucosamine: step 2/6.</text>
</comment>
<evidence type="ECO:0000256" key="12">
    <source>
        <dbReference type="HAMAP-Rule" id="MF_00388"/>
    </source>
</evidence>
<dbReference type="PANTHER" id="PTHR33694:SF1">
    <property type="entry name" value="UDP-3-O-ACYL-N-ACETYLGLUCOSAMINE DEACETYLASE 1, MITOCHONDRIAL-RELATED"/>
    <property type="match status" value="1"/>
</dbReference>
<comment type="catalytic activity">
    <reaction evidence="11 12">
        <text>a UDP-3-O-[(3R)-3-hydroxyacyl]-N-acetyl-alpha-D-glucosamine + H2O = a UDP-3-O-[(3R)-3-hydroxyacyl]-alpha-D-glucosamine + acetate</text>
        <dbReference type="Rhea" id="RHEA:67816"/>
        <dbReference type="ChEBI" id="CHEBI:15377"/>
        <dbReference type="ChEBI" id="CHEBI:30089"/>
        <dbReference type="ChEBI" id="CHEBI:137740"/>
        <dbReference type="ChEBI" id="CHEBI:173225"/>
        <dbReference type="EC" id="3.5.1.108"/>
    </reaction>
</comment>
<evidence type="ECO:0000256" key="7">
    <source>
        <dbReference type="ARBA" id="ARBA00022723"/>
    </source>
</evidence>
<dbReference type="SUPFAM" id="SSF54211">
    <property type="entry name" value="Ribosomal protein S5 domain 2-like"/>
    <property type="match status" value="2"/>
</dbReference>
<comment type="similarity">
    <text evidence="12">Belongs to the LpxC family.</text>
</comment>
<dbReference type="InterPro" id="IPR015870">
    <property type="entry name" value="UDP-acyl_N-AcGlcN_deAcase_N"/>
</dbReference>
<feature type="binding site" evidence="12">
    <location>
        <position position="234"/>
    </location>
    <ligand>
        <name>Zn(2+)</name>
        <dbReference type="ChEBI" id="CHEBI:29105"/>
    </ligand>
</feature>
<evidence type="ECO:0000313" key="13">
    <source>
        <dbReference type="EMBL" id="GFM32725.1"/>
    </source>
</evidence>
<evidence type="ECO:0000256" key="11">
    <source>
        <dbReference type="ARBA" id="ARBA00024535"/>
    </source>
</evidence>
<evidence type="ECO:0000313" key="14">
    <source>
        <dbReference type="Proteomes" id="UP000503840"/>
    </source>
</evidence>
<organism evidence="13 14">
    <name type="scientific">Desulfovibrio subterraneus</name>
    <dbReference type="NCBI Taxonomy" id="2718620"/>
    <lineage>
        <taxon>Bacteria</taxon>
        <taxon>Pseudomonadati</taxon>
        <taxon>Thermodesulfobacteriota</taxon>
        <taxon>Desulfovibrionia</taxon>
        <taxon>Desulfovibrionales</taxon>
        <taxon>Desulfovibrionaceae</taxon>
        <taxon>Desulfovibrio</taxon>
    </lineage>
</organism>
<feature type="binding site" evidence="12">
    <location>
        <position position="77"/>
    </location>
    <ligand>
        <name>Zn(2+)</name>
        <dbReference type="ChEBI" id="CHEBI:29105"/>
    </ligand>
</feature>
<comment type="function">
    <text evidence="2 12">Catalyzes the hydrolysis of UDP-3-O-myristoyl-N-acetylglucosamine to form UDP-3-O-myristoylglucosamine and acetate, the committed step in lipid A biosynthesis.</text>
</comment>
<evidence type="ECO:0000256" key="4">
    <source>
        <dbReference type="ARBA" id="ARBA00012745"/>
    </source>
</evidence>
<keyword evidence="14" id="KW-1185">Reference proteome</keyword>
<dbReference type="Gene3D" id="3.30.1700.10">
    <property type="entry name" value="lpxc deacetylase, domain 2"/>
    <property type="match status" value="1"/>
</dbReference>
<evidence type="ECO:0000256" key="5">
    <source>
        <dbReference type="ARBA" id="ARBA00022516"/>
    </source>
</evidence>
<gene>
    <name evidence="12 13" type="primary">lpxC</name>
    <name evidence="13" type="ORF">DSM101010T_10900</name>
</gene>
<dbReference type="EMBL" id="BLVO01000012">
    <property type="protein sequence ID" value="GFM32725.1"/>
    <property type="molecule type" value="Genomic_DNA"/>
</dbReference>
<dbReference type="GO" id="GO:0009245">
    <property type="term" value="P:lipid A biosynthetic process"/>
    <property type="evidence" value="ECO:0007669"/>
    <property type="project" value="UniProtKB-UniRule"/>
</dbReference>
<dbReference type="NCBIfam" id="TIGR00325">
    <property type="entry name" value="lpxC"/>
    <property type="match status" value="1"/>
</dbReference>
<keyword evidence="7 12" id="KW-0479">Metal-binding</keyword>
<dbReference type="UniPathway" id="UPA00359">
    <property type="reaction ID" value="UER00478"/>
</dbReference>
<keyword evidence="9 12" id="KW-0862">Zinc</keyword>
<dbReference type="InterPro" id="IPR004463">
    <property type="entry name" value="UDP-acyl_GlcNac_deAcase"/>
</dbReference>
<accession>A0A7J0BHY2</accession>
<reference evidence="13 14" key="1">
    <citation type="submission" date="2020-05" db="EMBL/GenBank/DDBJ databases">
        <title>Draft genome sequence of Desulfovibrio sp. strain HN2T.</title>
        <authorList>
            <person name="Ueno A."/>
            <person name="Tamazawa S."/>
            <person name="Tamamura S."/>
            <person name="Murakami T."/>
            <person name="Kiyama T."/>
            <person name="Inomata H."/>
            <person name="Amano Y."/>
            <person name="Miyakawa K."/>
            <person name="Tamaki H."/>
            <person name="Naganuma T."/>
            <person name="Kaneko K."/>
        </authorList>
    </citation>
    <scope>NUCLEOTIDE SEQUENCE [LARGE SCALE GENOMIC DNA]</scope>
    <source>
        <strain evidence="13 14">HN2</strain>
    </source>
</reference>
<evidence type="ECO:0000256" key="3">
    <source>
        <dbReference type="ARBA" id="ARBA00005002"/>
    </source>
</evidence>
<evidence type="ECO:0000256" key="1">
    <source>
        <dbReference type="ARBA" id="ARBA00001947"/>
    </source>
</evidence>
<dbReference type="GO" id="GO:0103117">
    <property type="term" value="F:UDP-3-O-acyl-N-acetylglucosamine deacetylase activity"/>
    <property type="evidence" value="ECO:0007669"/>
    <property type="project" value="UniProtKB-UniRule"/>
</dbReference>
<proteinExistence type="inferred from homology"/>
<comment type="cofactor">
    <cofactor evidence="1 12">
        <name>Zn(2+)</name>
        <dbReference type="ChEBI" id="CHEBI:29105"/>
    </cofactor>
</comment>
<keyword evidence="8 12" id="KW-0378">Hydrolase</keyword>
<dbReference type="RefSeq" id="WP_174404410.1">
    <property type="nucleotide sequence ID" value="NZ_BLVO01000012.1"/>
</dbReference>
<dbReference type="AlphaFoldDB" id="A0A7J0BHY2"/>
<dbReference type="HAMAP" id="MF_00388">
    <property type="entry name" value="LpxC"/>
    <property type="match status" value="1"/>
</dbReference>
<evidence type="ECO:0000256" key="8">
    <source>
        <dbReference type="ARBA" id="ARBA00022801"/>
    </source>
</evidence>
<dbReference type="InterPro" id="IPR020568">
    <property type="entry name" value="Ribosomal_Su5_D2-typ_SF"/>
</dbReference>
<feature type="binding site" evidence="12">
    <location>
        <position position="238"/>
    </location>
    <ligand>
        <name>Zn(2+)</name>
        <dbReference type="ChEBI" id="CHEBI:29105"/>
    </ligand>
</feature>
<keyword evidence="5 12" id="KW-0444">Lipid biosynthesis</keyword>
<dbReference type="Proteomes" id="UP000503840">
    <property type="component" value="Unassembled WGS sequence"/>
</dbReference>
<comment type="caution">
    <text evidence="13">The sequence shown here is derived from an EMBL/GenBank/DDBJ whole genome shotgun (WGS) entry which is preliminary data.</text>
</comment>
<sequence>MKQTTIKKAIGCSGIGLHSGKVVKLSLSPAQEDTGVVFHIHGEHGVKVITPEPNAVVATGLATTLGLDGASVATVEHLLAAIAGLQIDNIRIDIEGGEVPIMDGSAASFAFMLRDAGIARQSRNRVVQRIKKSINFERDGKFIKATPYNGLRIDYTIDFDHPLIGRQTMSLEITPATFTQEIAKARTFGFMREVEYLHKNGLALGGSLDNAIVLDEYCVLNQDGLRFDDEFVRHKILDFIGDMTMLGTPLQGHFEIFASGHALNNQFLRTINDNAEIYLETVELHAFTPERANAESHAGQAVIAA</sequence>